<dbReference type="Proteomes" id="UP000001883">
    <property type="component" value="Chromosome"/>
</dbReference>
<organism evidence="2 3">
    <name type="scientific">Rothia mucilaginosa (strain DY-18)</name>
    <name type="common">Stomatococcus mucilaginosus</name>
    <dbReference type="NCBI Taxonomy" id="680646"/>
    <lineage>
        <taxon>Bacteria</taxon>
        <taxon>Bacillati</taxon>
        <taxon>Actinomycetota</taxon>
        <taxon>Actinomycetes</taxon>
        <taxon>Micrococcales</taxon>
        <taxon>Micrococcaceae</taxon>
        <taxon>Rothia</taxon>
    </lineage>
</organism>
<proteinExistence type="predicted"/>
<protein>
    <submittedName>
        <fullName evidence="2">Uncharacterized protein</fullName>
    </submittedName>
</protein>
<feature type="region of interest" description="Disordered" evidence="1">
    <location>
        <begin position="456"/>
        <end position="479"/>
    </location>
</feature>
<reference evidence="2 3" key="2">
    <citation type="journal article" date="2010" name="J Osaka Dent Univ">
        <title>Isolation and identification of Rothia mucilaginosa from persistent apical periodontitis lesions.</title>
        <authorList>
            <person name="Yamane K."/>
            <person name="Yoshida M."/>
            <person name="Fujihira T."/>
            <person name="Baba T."/>
            <person name="Tsuji N."/>
            <person name="Hayashi H."/>
            <person name="Sugimori C."/>
            <person name="Yamanaka T."/>
            <person name="Mashimo C."/>
            <person name="Nambu T."/>
            <person name="Kawai H."/>
            <person name="Fukushima H."/>
        </authorList>
    </citation>
    <scope>NUCLEOTIDE SEQUENCE [LARGE SCALE GENOMIC DNA]</scope>
    <source>
        <strain evidence="2 3">DY-18</strain>
    </source>
</reference>
<dbReference type="KEGG" id="rmu:RMDY18_09810"/>
<dbReference type="AlphaFoldDB" id="D2NT37"/>
<accession>D2NT37</accession>
<evidence type="ECO:0000256" key="1">
    <source>
        <dbReference type="SAM" id="MobiDB-lite"/>
    </source>
</evidence>
<dbReference type="EMBL" id="AP011540">
    <property type="protein sequence ID" value="BAI64813.1"/>
    <property type="molecule type" value="Genomic_DNA"/>
</dbReference>
<name>D2NT37_ROTMD</name>
<evidence type="ECO:0000313" key="2">
    <source>
        <dbReference type="EMBL" id="BAI64813.1"/>
    </source>
</evidence>
<reference evidence="2 3" key="3">
    <citation type="journal article" date="2010" name="Sequencing">
        <title>Complete Genome Sequence of Rothia mucilaginosa DY-18: A Clinical Isolate with Dense Meshwork-Like Structures from a Persistent Apical Periodontitis Lesion.</title>
        <authorList>
            <person name="Yamane K."/>
            <person name="Nambu T."/>
            <person name="Yamanaka T."/>
            <person name="Mashimo C."/>
            <person name="Sugimori C."/>
            <person name="Leung K.-P."/>
            <person name="Fukushima H."/>
        </authorList>
    </citation>
    <scope>NUCLEOTIDE SEQUENCE [LARGE SCALE GENOMIC DNA]</scope>
    <source>
        <strain evidence="2 3">DY-18</strain>
    </source>
</reference>
<keyword evidence="3" id="KW-1185">Reference proteome</keyword>
<dbReference type="HOGENOM" id="CLU_519605_0_0_11"/>
<evidence type="ECO:0000313" key="3">
    <source>
        <dbReference type="Proteomes" id="UP000001883"/>
    </source>
</evidence>
<feature type="region of interest" description="Disordered" evidence="1">
    <location>
        <begin position="503"/>
        <end position="524"/>
    </location>
</feature>
<reference evidence="3" key="1">
    <citation type="submission" date="2009-07" db="EMBL/GenBank/DDBJ databases">
        <title>Complete genome sequence of Rothia mucilaginosa DJ.</title>
        <authorList>
            <person name="Yamane K."/>
            <person name="Nambu T."/>
            <person name="Mashimo C."/>
            <person name="Sugimori C."/>
            <person name="Yamanaka T."/>
            <person name="Leung K."/>
            <person name="Fukushima H."/>
        </authorList>
    </citation>
    <scope>NUCLEOTIDE SEQUENCE [LARGE SCALE GENOMIC DNA]</scope>
    <source>
        <strain evidence="3">DY-18</strain>
    </source>
</reference>
<sequence length="524" mass="57790">MLIMCPFTGEGLCLGALRAGGAGCGHVRLDFGGHLGDGAAASCVQGEVRQLFVSAAAALKNFGPPLDRVRLQQRAGLVAGNARGDGVSINEDVHHAFVLEQLRDRVGHGRATAQREHRVAVHGRGEDLFDGFAFELAEVRLTEDLEDFRDFAVAFDDELVGVEELVAVETRQVRTNVGLTCRHGADEHDRAGAFREVLVHLAHLLRVDASTAGGLVFCECLCGGFFRRAQFFQRNGFFRHACLCGRGNLNLTEQRRGRTNRLGVFSRGHSYGGCGRRLRFRRLRFSLLHGSRSALPRRRLSLFRRCRLGRGRLRRSDYRRRDRFWSCGLGGCRLGCSRLGCFRRRGLLAGFLFGGAHALQGAEQLQAQVLVQTERRVGVLRHRGGVQAHTLRVRRSGGGQGAGAKTHQVSRGGHARGRARRILTLNSLTSPSACSLNSLLSRSRYGFRYTGFRARRSAPSRTLRRRSNTRKGARSDRANTLLHRNLPGTATLRAAALRLRRKGHYASQPATLDSHARDAGIASR</sequence>
<gene>
    <name evidence="2" type="ordered locus">RMDY18_09810</name>
</gene>
<feature type="compositionally biased region" description="Basic residues" evidence="1">
    <location>
        <begin position="456"/>
        <end position="472"/>
    </location>
</feature>
<feature type="region of interest" description="Disordered" evidence="1">
    <location>
        <begin position="395"/>
        <end position="416"/>
    </location>
</feature>